<feature type="modified residue" description="Phosphohistidine" evidence="1">
    <location>
        <position position="55"/>
    </location>
</feature>
<feature type="domain" description="HPt" evidence="2">
    <location>
        <begin position="16"/>
        <end position="105"/>
    </location>
</feature>
<dbReference type="Gene3D" id="1.20.120.160">
    <property type="entry name" value="HPT domain"/>
    <property type="match status" value="1"/>
</dbReference>
<organism evidence="3 4">
    <name type="scientific">Flavobacterium flavipallidum</name>
    <dbReference type="NCBI Taxonomy" id="3139140"/>
    <lineage>
        <taxon>Bacteria</taxon>
        <taxon>Pseudomonadati</taxon>
        <taxon>Bacteroidota</taxon>
        <taxon>Flavobacteriia</taxon>
        <taxon>Flavobacteriales</taxon>
        <taxon>Flavobacteriaceae</taxon>
        <taxon>Flavobacterium</taxon>
    </lineage>
</organism>
<evidence type="ECO:0000313" key="4">
    <source>
        <dbReference type="Proteomes" id="UP001398556"/>
    </source>
</evidence>
<dbReference type="InterPro" id="IPR008207">
    <property type="entry name" value="Sig_transdc_His_kin_Hpt_dom"/>
</dbReference>
<name>A0ABU9HLA1_9FLAO</name>
<protein>
    <submittedName>
        <fullName evidence="3">Hpt domain-containing protein</fullName>
    </submittedName>
</protein>
<gene>
    <name evidence="3" type="ORF">AAEO59_07515</name>
</gene>
<proteinExistence type="predicted"/>
<evidence type="ECO:0000313" key="3">
    <source>
        <dbReference type="EMBL" id="MEL1240891.1"/>
    </source>
</evidence>
<keyword evidence="1" id="KW-0597">Phosphoprotein</keyword>
<dbReference type="InterPro" id="IPR036641">
    <property type="entry name" value="HPT_dom_sf"/>
</dbReference>
<sequence length="105" mass="12490">MEEANMSYINELSGDSVAFKNRIISILKAELPEEIKQYTDYKEQANYDQMYQMVHKLKHKITVLGLEKSYYIAEEYELNLKNKTTKLQSEFENILKVMQEFVIQL</sequence>
<dbReference type="EMBL" id="JBBYHU010000011">
    <property type="protein sequence ID" value="MEL1240891.1"/>
    <property type="molecule type" value="Genomic_DNA"/>
</dbReference>
<keyword evidence="4" id="KW-1185">Reference proteome</keyword>
<dbReference type="RefSeq" id="WP_341700118.1">
    <property type="nucleotide sequence ID" value="NZ_JBBYHU010000011.1"/>
</dbReference>
<evidence type="ECO:0000259" key="2">
    <source>
        <dbReference type="PROSITE" id="PS50894"/>
    </source>
</evidence>
<reference evidence="3 4" key="1">
    <citation type="submission" date="2024-04" db="EMBL/GenBank/DDBJ databases">
        <title>Flavobacterium sp. DGU99 16S ribosomal RNA gene Genome sequencing and assembly.</title>
        <authorList>
            <person name="Park S."/>
        </authorList>
    </citation>
    <scope>NUCLEOTIDE SEQUENCE [LARGE SCALE GENOMIC DNA]</scope>
    <source>
        <strain evidence="3 4">DGU99</strain>
    </source>
</reference>
<dbReference type="Proteomes" id="UP001398556">
    <property type="component" value="Unassembled WGS sequence"/>
</dbReference>
<dbReference type="PROSITE" id="PS50894">
    <property type="entry name" value="HPT"/>
    <property type="match status" value="1"/>
</dbReference>
<evidence type="ECO:0000256" key="1">
    <source>
        <dbReference type="PROSITE-ProRule" id="PRU00110"/>
    </source>
</evidence>
<accession>A0ABU9HLA1</accession>
<dbReference type="SUPFAM" id="SSF47226">
    <property type="entry name" value="Histidine-containing phosphotransfer domain, HPT domain"/>
    <property type="match status" value="1"/>
</dbReference>
<comment type="caution">
    <text evidence="3">The sequence shown here is derived from an EMBL/GenBank/DDBJ whole genome shotgun (WGS) entry which is preliminary data.</text>
</comment>